<dbReference type="Proteomes" id="UP000256690">
    <property type="component" value="Unassembled WGS sequence"/>
</dbReference>
<dbReference type="Pfam" id="PF01814">
    <property type="entry name" value="Hemerythrin"/>
    <property type="match status" value="1"/>
</dbReference>
<dbReference type="GeneID" id="38111665"/>
<dbReference type="CDD" id="cd12108">
    <property type="entry name" value="Hr-like"/>
    <property type="match status" value="1"/>
</dbReference>
<organism evidence="2 3">
    <name type="scientific">Aspergillus mulundensis</name>
    <dbReference type="NCBI Taxonomy" id="1810919"/>
    <lineage>
        <taxon>Eukaryota</taxon>
        <taxon>Fungi</taxon>
        <taxon>Dikarya</taxon>
        <taxon>Ascomycota</taxon>
        <taxon>Pezizomycotina</taxon>
        <taxon>Eurotiomycetes</taxon>
        <taxon>Eurotiomycetidae</taxon>
        <taxon>Eurotiales</taxon>
        <taxon>Aspergillaceae</taxon>
        <taxon>Aspergillus</taxon>
        <taxon>Aspergillus subgen. Nidulantes</taxon>
    </lineage>
</organism>
<feature type="domain" description="Hemerythrin-like" evidence="1">
    <location>
        <begin position="54"/>
        <end position="157"/>
    </location>
</feature>
<dbReference type="AlphaFoldDB" id="A0A3D8T5Z5"/>
<dbReference type="PANTHER" id="PTHR38048:SF1">
    <property type="entry name" value="HEMERYTHRIN-LIKE DOMAIN-CONTAINING PROTEIN"/>
    <property type="match status" value="1"/>
</dbReference>
<evidence type="ECO:0000313" key="2">
    <source>
        <dbReference type="EMBL" id="RDW93973.1"/>
    </source>
</evidence>
<dbReference type="InterPro" id="IPR012312">
    <property type="entry name" value="Hemerythrin-like"/>
</dbReference>
<dbReference type="EMBL" id="PVWQ01000001">
    <property type="protein sequence ID" value="RDW93973.1"/>
    <property type="molecule type" value="Genomic_DNA"/>
</dbReference>
<sequence>MSVPNPQQPELPPLSATDFRIYNQLADKMEYFHTMLRHSWDIQWTAATSGRRPQGMSIRQFIAEGLRFASHLETHHAIEEQHIFPHLARKMPEFRVGRGKNNAELLRQHKLIHAGLDGFREYLERCLSGEEDLQMDVLRGKMETWKDVLWTHLDQEVRTLGAENMRRYWAKEEIGGIPF</sequence>
<dbReference type="Gene3D" id="1.20.120.520">
    <property type="entry name" value="nmb1532 protein domain like"/>
    <property type="match status" value="1"/>
</dbReference>
<dbReference type="InterPro" id="IPR053206">
    <property type="entry name" value="Dimeric_xanthone_biosynth"/>
</dbReference>
<gene>
    <name evidence="2" type="ORF">DSM5745_01295</name>
</gene>
<dbReference type="STRING" id="1810919.A0A3D8T5Z5"/>
<proteinExistence type="predicted"/>
<comment type="caution">
    <text evidence="2">The sequence shown here is derived from an EMBL/GenBank/DDBJ whole genome shotgun (WGS) entry which is preliminary data.</text>
</comment>
<dbReference type="OrthoDB" id="10044044at2759"/>
<accession>A0A3D8T5Z5</accession>
<evidence type="ECO:0000259" key="1">
    <source>
        <dbReference type="Pfam" id="PF01814"/>
    </source>
</evidence>
<keyword evidence="3" id="KW-1185">Reference proteome</keyword>
<dbReference type="RefSeq" id="XP_026609156.1">
    <property type="nucleotide sequence ID" value="XM_026743311.1"/>
</dbReference>
<evidence type="ECO:0000313" key="3">
    <source>
        <dbReference type="Proteomes" id="UP000256690"/>
    </source>
</evidence>
<dbReference type="PANTHER" id="PTHR38048">
    <property type="entry name" value="EXPRESSED PROTEIN"/>
    <property type="match status" value="1"/>
</dbReference>
<name>A0A3D8T5Z5_9EURO</name>
<reference evidence="2 3" key="1">
    <citation type="journal article" date="2018" name="IMA Fungus">
        <title>IMA Genome-F 9: Draft genome sequence of Annulohypoxylon stygium, Aspergillus mulundensis, Berkeleyomyces basicola (syn. Thielaviopsis basicola), Ceratocystis smalleyi, two Cercospora beticola strains, Coleophoma cylindrospora, Fusarium fracticaudum, Phialophora cf. hyalina, and Morchella septimelata.</title>
        <authorList>
            <person name="Wingfield B.D."/>
            <person name="Bills G.F."/>
            <person name="Dong Y."/>
            <person name="Huang W."/>
            <person name="Nel W.J."/>
            <person name="Swalarsk-Parry B.S."/>
            <person name="Vaghefi N."/>
            <person name="Wilken P.M."/>
            <person name="An Z."/>
            <person name="de Beer Z.W."/>
            <person name="De Vos L."/>
            <person name="Chen L."/>
            <person name="Duong T.A."/>
            <person name="Gao Y."/>
            <person name="Hammerbacher A."/>
            <person name="Kikkert J.R."/>
            <person name="Li Y."/>
            <person name="Li H."/>
            <person name="Li K."/>
            <person name="Li Q."/>
            <person name="Liu X."/>
            <person name="Ma X."/>
            <person name="Naidoo K."/>
            <person name="Pethybridge S.J."/>
            <person name="Sun J."/>
            <person name="Steenkamp E.T."/>
            <person name="van der Nest M.A."/>
            <person name="van Wyk S."/>
            <person name="Wingfield M.J."/>
            <person name="Xiong C."/>
            <person name="Yue Q."/>
            <person name="Zhang X."/>
        </authorList>
    </citation>
    <scope>NUCLEOTIDE SEQUENCE [LARGE SCALE GENOMIC DNA]</scope>
    <source>
        <strain evidence="2 3">DSM 5745</strain>
    </source>
</reference>
<protein>
    <recommendedName>
        <fullName evidence="1">Hemerythrin-like domain-containing protein</fullName>
    </recommendedName>
</protein>